<sequence length="201" mass="23005">MDGDYRRFWLQPSLHLSIHSIHPSKPHRGTRQNLRLIDRDMDGMVTGLDLGQGPGRGRPGVRAHMVVLVVARDRALGSWLLAFFLSLSFLFSLSFLLTTNWQLHARRQEKKEKGGERRAGWFSSYPCYTQTGTQILAGIKRKSKARGLLFFFFCFDIPVRFFGGSLSFFSRLHSRSIPLARPPVRHLYFPRWLLAGGGQDT</sequence>
<reference evidence="2" key="1">
    <citation type="submission" date="2023-06" db="EMBL/GenBank/DDBJ databases">
        <title>Genome-scale phylogeny and comparative genomics of the fungal order Sordariales.</title>
        <authorList>
            <consortium name="Lawrence Berkeley National Laboratory"/>
            <person name="Hensen N."/>
            <person name="Bonometti L."/>
            <person name="Westerberg I."/>
            <person name="Brannstrom I.O."/>
            <person name="Guillou S."/>
            <person name="Cros-Aarteil S."/>
            <person name="Calhoun S."/>
            <person name="Haridas S."/>
            <person name="Kuo A."/>
            <person name="Mondo S."/>
            <person name="Pangilinan J."/>
            <person name="Riley R."/>
            <person name="LaButti K."/>
            <person name="Andreopoulos B."/>
            <person name="Lipzen A."/>
            <person name="Chen C."/>
            <person name="Yanf M."/>
            <person name="Daum C."/>
            <person name="Ng V."/>
            <person name="Clum A."/>
            <person name="Steindorff A."/>
            <person name="Ohm R."/>
            <person name="Martin F."/>
            <person name="Silar P."/>
            <person name="Natvig D."/>
            <person name="Lalanne C."/>
            <person name="Gautier V."/>
            <person name="Ament-velasquez S.L."/>
            <person name="Kruys A."/>
            <person name="Hutchinson M.I."/>
            <person name="Powell A.J."/>
            <person name="Barry K."/>
            <person name="Miller A.N."/>
            <person name="Grigoriev I.V."/>
            <person name="Debuchy R."/>
            <person name="Gladieux P."/>
            <person name="Thoren M.H."/>
            <person name="Johannesson H."/>
        </authorList>
    </citation>
    <scope>NUCLEOTIDE SEQUENCE</scope>
    <source>
        <strain evidence="2">SMH3391-2</strain>
    </source>
</reference>
<dbReference type="AlphaFoldDB" id="A0AA40CDU7"/>
<evidence type="ECO:0000256" key="1">
    <source>
        <dbReference type="SAM" id="Phobius"/>
    </source>
</evidence>
<protein>
    <submittedName>
        <fullName evidence="2">Uncharacterized protein</fullName>
    </submittedName>
</protein>
<feature type="transmembrane region" description="Helical" evidence="1">
    <location>
        <begin position="79"/>
        <end position="103"/>
    </location>
</feature>
<accession>A0AA40CDU7</accession>
<keyword evidence="3" id="KW-1185">Reference proteome</keyword>
<dbReference type="PROSITE" id="PS00018">
    <property type="entry name" value="EF_HAND_1"/>
    <property type="match status" value="1"/>
</dbReference>
<keyword evidence="1" id="KW-1133">Transmembrane helix</keyword>
<dbReference type="InterPro" id="IPR018247">
    <property type="entry name" value="EF_Hand_1_Ca_BS"/>
</dbReference>
<feature type="transmembrane region" description="Helical" evidence="1">
    <location>
        <begin position="148"/>
        <end position="169"/>
    </location>
</feature>
<keyword evidence="1" id="KW-0812">Transmembrane</keyword>
<evidence type="ECO:0000313" key="3">
    <source>
        <dbReference type="Proteomes" id="UP001174934"/>
    </source>
</evidence>
<organism evidence="2 3">
    <name type="scientific">Bombardia bombarda</name>
    <dbReference type="NCBI Taxonomy" id="252184"/>
    <lineage>
        <taxon>Eukaryota</taxon>
        <taxon>Fungi</taxon>
        <taxon>Dikarya</taxon>
        <taxon>Ascomycota</taxon>
        <taxon>Pezizomycotina</taxon>
        <taxon>Sordariomycetes</taxon>
        <taxon>Sordariomycetidae</taxon>
        <taxon>Sordariales</taxon>
        <taxon>Lasiosphaeriaceae</taxon>
        <taxon>Bombardia</taxon>
    </lineage>
</organism>
<name>A0AA40CDU7_9PEZI</name>
<comment type="caution">
    <text evidence="2">The sequence shown here is derived from an EMBL/GenBank/DDBJ whole genome shotgun (WGS) entry which is preliminary data.</text>
</comment>
<gene>
    <name evidence="2" type="ORF">B0T17DRAFT_32413</name>
</gene>
<dbReference type="Proteomes" id="UP001174934">
    <property type="component" value="Unassembled WGS sequence"/>
</dbReference>
<dbReference type="EMBL" id="JAULSR010000001">
    <property type="protein sequence ID" value="KAK0635151.1"/>
    <property type="molecule type" value="Genomic_DNA"/>
</dbReference>
<proteinExistence type="predicted"/>
<evidence type="ECO:0000313" key="2">
    <source>
        <dbReference type="EMBL" id="KAK0635151.1"/>
    </source>
</evidence>
<keyword evidence="1" id="KW-0472">Membrane</keyword>